<proteinExistence type="predicted"/>
<gene>
    <name evidence="2" type="ORF">LCB40_13590</name>
</gene>
<sequence length="157" mass="17948">MRKAVPFLDEQTSNEDFLRLFADSFQSVVFATVDRQGNPITNVADIELAEQGRLYFATTYEKPFYHRLKEHPRISITALKGEETMDSVGVSLVGEVEEADLAVLDRIFASHPEMATISGENHSERRELLRPFAIKPISGSVYDLRQHPIFQKSFKFR</sequence>
<dbReference type="AlphaFoldDB" id="A0A916VJ98"/>
<keyword evidence="3" id="KW-1185">Reference proteome</keyword>
<dbReference type="Proteomes" id="UP000677218">
    <property type="component" value="Unassembled WGS sequence"/>
</dbReference>
<protein>
    <recommendedName>
        <fullName evidence="1">Pyridoxamine 5'-phosphate oxidase N-terminal domain-containing protein</fullName>
    </recommendedName>
</protein>
<evidence type="ECO:0000313" key="3">
    <source>
        <dbReference type="Proteomes" id="UP000677218"/>
    </source>
</evidence>
<dbReference type="SUPFAM" id="SSF50475">
    <property type="entry name" value="FMN-binding split barrel"/>
    <property type="match status" value="1"/>
</dbReference>
<feature type="domain" description="Pyridoxamine 5'-phosphate oxidase N-terminal" evidence="1">
    <location>
        <begin position="19"/>
        <end position="117"/>
    </location>
</feature>
<dbReference type="Gene3D" id="2.30.110.10">
    <property type="entry name" value="Electron Transport, Fmn-binding Protein, Chain A"/>
    <property type="match status" value="1"/>
</dbReference>
<name>A0A916VJ98_9LACO</name>
<dbReference type="InterPro" id="IPR012349">
    <property type="entry name" value="Split_barrel_FMN-bd"/>
</dbReference>
<accession>A0A916VJ98</accession>
<evidence type="ECO:0000259" key="1">
    <source>
        <dbReference type="Pfam" id="PF01243"/>
    </source>
</evidence>
<reference evidence="2" key="1">
    <citation type="submission" date="2020-08" db="EMBL/GenBank/DDBJ databases">
        <title>Taxonomic study for Lactobacillus species isolated from hardwood bark.</title>
        <authorList>
            <person name="Tohno M."/>
            <person name="Tanizawa Y."/>
        </authorList>
    </citation>
    <scope>NUCLEOTIDE SEQUENCE</scope>
    <source>
        <strain evidence="2">B40</strain>
    </source>
</reference>
<dbReference type="EMBL" id="BMAY01000011">
    <property type="protein sequence ID" value="GFZ27479.1"/>
    <property type="molecule type" value="Genomic_DNA"/>
</dbReference>
<dbReference type="InterPro" id="IPR011576">
    <property type="entry name" value="Pyridox_Oxase_N"/>
</dbReference>
<evidence type="ECO:0000313" key="2">
    <source>
        <dbReference type="EMBL" id="GFZ27479.1"/>
    </source>
</evidence>
<organism evidence="2 3">
    <name type="scientific">Lactobacillus corticis</name>
    <dbReference type="NCBI Taxonomy" id="2201249"/>
    <lineage>
        <taxon>Bacteria</taxon>
        <taxon>Bacillati</taxon>
        <taxon>Bacillota</taxon>
        <taxon>Bacilli</taxon>
        <taxon>Lactobacillales</taxon>
        <taxon>Lactobacillaceae</taxon>
        <taxon>Lactobacillus</taxon>
    </lineage>
</organism>
<dbReference type="RefSeq" id="WP_212781167.1">
    <property type="nucleotide sequence ID" value="NZ_BMAY01000011.1"/>
</dbReference>
<comment type="caution">
    <text evidence="2">The sequence shown here is derived from an EMBL/GenBank/DDBJ whole genome shotgun (WGS) entry which is preliminary data.</text>
</comment>
<dbReference type="Pfam" id="PF01243">
    <property type="entry name" value="PNPOx_N"/>
    <property type="match status" value="1"/>
</dbReference>